<feature type="region of interest" description="Disordered" evidence="1">
    <location>
        <begin position="55"/>
        <end position="81"/>
    </location>
</feature>
<accession>A0A3M6UMQ4</accession>
<comment type="caution">
    <text evidence="2">The sequence shown here is derived from an EMBL/GenBank/DDBJ whole genome shotgun (WGS) entry which is preliminary data.</text>
</comment>
<gene>
    <name evidence="2" type="ORF">pdam_00015081</name>
</gene>
<dbReference type="EMBL" id="RCHS01001168">
    <property type="protein sequence ID" value="RMX54901.1"/>
    <property type="molecule type" value="Genomic_DNA"/>
</dbReference>
<reference evidence="2 3" key="1">
    <citation type="journal article" date="2018" name="Sci. Rep.">
        <title>Comparative analysis of the Pocillopora damicornis genome highlights role of immune system in coral evolution.</title>
        <authorList>
            <person name="Cunning R."/>
            <person name="Bay R.A."/>
            <person name="Gillette P."/>
            <person name="Baker A.C."/>
            <person name="Traylor-Knowles N."/>
        </authorList>
    </citation>
    <scope>NUCLEOTIDE SEQUENCE [LARGE SCALE GENOMIC DNA]</scope>
    <source>
        <strain evidence="2">RSMAS</strain>
        <tissue evidence="2">Whole animal</tissue>
    </source>
</reference>
<evidence type="ECO:0000256" key="1">
    <source>
        <dbReference type="SAM" id="MobiDB-lite"/>
    </source>
</evidence>
<dbReference type="AlphaFoldDB" id="A0A3M6UMQ4"/>
<evidence type="ECO:0000313" key="3">
    <source>
        <dbReference type="Proteomes" id="UP000275408"/>
    </source>
</evidence>
<feature type="compositionally biased region" description="Low complexity" evidence="1">
    <location>
        <begin position="7"/>
        <end position="17"/>
    </location>
</feature>
<protein>
    <submittedName>
        <fullName evidence="2">Uncharacterized protein</fullName>
    </submittedName>
</protein>
<name>A0A3M6UMQ4_POCDA</name>
<feature type="region of interest" description="Disordered" evidence="1">
    <location>
        <begin position="1"/>
        <end position="29"/>
    </location>
</feature>
<feature type="compositionally biased region" description="Basic residues" evidence="1">
    <location>
        <begin position="55"/>
        <end position="70"/>
    </location>
</feature>
<evidence type="ECO:0000313" key="2">
    <source>
        <dbReference type="EMBL" id="RMX54901.1"/>
    </source>
</evidence>
<organism evidence="2 3">
    <name type="scientific">Pocillopora damicornis</name>
    <name type="common">Cauliflower coral</name>
    <name type="synonym">Millepora damicornis</name>
    <dbReference type="NCBI Taxonomy" id="46731"/>
    <lineage>
        <taxon>Eukaryota</taxon>
        <taxon>Metazoa</taxon>
        <taxon>Cnidaria</taxon>
        <taxon>Anthozoa</taxon>
        <taxon>Hexacorallia</taxon>
        <taxon>Scleractinia</taxon>
        <taxon>Astrocoeniina</taxon>
        <taxon>Pocilloporidae</taxon>
        <taxon>Pocillopora</taxon>
    </lineage>
</organism>
<sequence>MDAPCDSNRSSASSTSSLGKMDSRSPQDNELADHLALCIEESVVKVGAAAQLRRRNSSLSRKHSGLRPKVRHETTSMSPEEWSETFVAQDGVLTTNFCSTEL</sequence>
<proteinExistence type="predicted"/>
<keyword evidence="3" id="KW-1185">Reference proteome</keyword>
<dbReference type="Proteomes" id="UP000275408">
    <property type="component" value="Unassembled WGS sequence"/>
</dbReference>